<gene>
    <name evidence="1" type="ORF">TPC1_12336</name>
</gene>
<accession>A0A146KDF5</accession>
<organism evidence="1">
    <name type="scientific">Trepomonas sp. PC1</name>
    <dbReference type="NCBI Taxonomy" id="1076344"/>
    <lineage>
        <taxon>Eukaryota</taxon>
        <taxon>Metamonada</taxon>
        <taxon>Diplomonadida</taxon>
        <taxon>Hexamitidae</taxon>
        <taxon>Hexamitinae</taxon>
        <taxon>Trepomonas</taxon>
    </lineage>
</organism>
<dbReference type="EMBL" id="GDID01001746">
    <property type="protein sequence ID" value="JAP94860.1"/>
    <property type="molecule type" value="Transcribed_RNA"/>
</dbReference>
<proteinExistence type="predicted"/>
<evidence type="ECO:0000313" key="1">
    <source>
        <dbReference type="EMBL" id="JAP94860.1"/>
    </source>
</evidence>
<reference evidence="1" key="1">
    <citation type="submission" date="2015-07" db="EMBL/GenBank/DDBJ databases">
        <title>Adaptation to a free-living lifestyle via gene acquisitions in the diplomonad Trepomonas sp. PC1.</title>
        <authorList>
            <person name="Xu F."/>
            <person name="Jerlstrom-Hultqvist J."/>
            <person name="Kolisko M."/>
            <person name="Simpson A.G.B."/>
            <person name="Roger A.J."/>
            <person name="Svard S.G."/>
            <person name="Andersson J.O."/>
        </authorList>
    </citation>
    <scope>NUCLEOTIDE SEQUENCE</scope>
    <source>
        <strain evidence="1">PC1</strain>
    </source>
</reference>
<name>A0A146KDF5_9EUKA</name>
<dbReference type="AlphaFoldDB" id="A0A146KDF5"/>
<feature type="non-terminal residue" evidence="1">
    <location>
        <position position="1"/>
    </location>
</feature>
<sequence>IKQELMNEQYAKLYIEQPNKFLDQKDLLEKAAKRLEAPSETGLFNQHMQQVINAVCADPAKDFQCSNEFHDALAKQFKENKDVGDICSILQCVSLTNSVLKIDPEIRPRKLFEKIQLDNVAQTVNFLRYANNYMIQVVGMRDLRENYTEYFAFIEKAMLVQDDQVQLYCWRYMLAVSRALTCHQCNETFINFLVDQWKQKSKKLDSRNDVIIYNVACTVLGRICITLTTENATAGNKLKLELQRADVVYDHQALEKCQSVQQLKQYLGKKEEKDGDDMF</sequence>
<protein>
    <submittedName>
        <fullName evidence="1">PPPDE peptidase domain-containing protein</fullName>
    </submittedName>
</protein>